<evidence type="ECO:0000313" key="3">
    <source>
        <dbReference type="Proteomes" id="UP000000849"/>
    </source>
</evidence>
<dbReference type="OrthoDB" id="5147935at2"/>
<feature type="transmembrane region" description="Helical" evidence="1">
    <location>
        <begin position="6"/>
        <end position="25"/>
    </location>
</feature>
<evidence type="ECO:0008006" key="4">
    <source>
        <dbReference type="Google" id="ProtNLM"/>
    </source>
</evidence>
<feature type="transmembrane region" description="Helical" evidence="1">
    <location>
        <begin position="97"/>
        <end position="118"/>
    </location>
</feature>
<feature type="transmembrane region" description="Helical" evidence="1">
    <location>
        <begin position="46"/>
        <end position="62"/>
    </location>
</feature>
<dbReference type="STRING" id="446466.Cfla_0755"/>
<reference evidence="2 3" key="1">
    <citation type="journal article" date="2010" name="Stand. Genomic Sci.">
        <title>Complete genome sequence of Cellulomonas flavigena type strain (134).</title>
        <authorList>
            <person name="Abt B."/>
            <person name="Foster B."/>
            <person name="Lapidus A."/>
            <person name="Clum A."/>
            <person name="Sun H."/>
            <person name="Pukall R."/>
            <person name="Lucas S."/>
            <person name="Glavina Del Rio T."/>
            <person name="Nolan M."/>
            <person name="Tice H."/>
            <person name="Cheng J.F."/>
            <person name="Pitluck S."/>
            <person name="Liolios K."/>
            <person name="Ivanova N."/>
            <person name="Mavromatis K."/>
            <person name="Ovchinnikova G."/>
            <person name="Pati A."/>
            <person name="Goodwin L."/>
            <person name="Chen A."/>
            <person name="Palaniappan K."/>
            <person name="Land M."/>
            <person name="Hauser L."/>
            <person name="Chang Y.J."/>
            <person name="Jeffries C.D."/>
            <person name="Rohde M."/>
            <person name="Goker M."/>
            <person name="Woyke T."/>
            <person name="Bristow J."/>
            <person name="Eisen J.A."/>
            <person name="Markowitz V."/>
            <person name="Hugenholtz P."/>
            <person name="Kyrpides N.C."/>
            <person name="Klenk H.P."/>
        </authorList>
    </citation>
    <scope>NUCLEOTIDE SEQUENCE [LARGE SCALE GENOMIC DNA]</scope>
    <source>
        <strain evidence="3">ATCC 482 / DSM 20109 / BCRC 11376 / JCM 18109 / NBRC 3775 / NCIMB 8073 / NRS 134</strain>
    </source>
</reference>
<feature type="transmembrane region" description="Helical" evidence="1">
    <location>
        <begin position="194"/>
        <end position="216"/>
    </location>
</feature>
<dbReference type="KEGG" id="cfl:Cfla_0755"/>
<feature type="transmembrane region" description="Helical" evidence="1">
    <location>
        <begin position="68"/>
        <end position="85"/>
    </location>
</feature>
<feature type="transmembrane region" description="Helical" evidence="1">
    <location>
        <begin position="332"/>
        <end position="353"/>
    </location>
</feature>
<dbReference type="HOGENOM" id="CLU_053147_0_0_11"/>
<feature type="transmembrane region" description="Helical" evidence="1">
    <location>
        <begin position="124"/>
        <end position="142"/>
    </location>
</feature>
<organism evidence="2 3">
    <name type="scientific">Cellulomonas flavigena (strain ATCC 482 / DSM 20109 / BCRC 11376 / JCM 18109 / NBRC 3775 / NCIMB 8073 / NRS 134)</name>
    <dbReference type="NCBI Taxonomy" id="446466"/>
    <lineage>
        <taxon>Bacteria</taxon>
        <taxon>Bacillati</taxon>
        <taxon>Actinomycetota</taxon>
        <taxon>Actinomycetes</taxon>
        <taxon>Micrococcales</taxon>
        <taxon>Cellulomonadaceae</taxon>
        <taxon>Cellulomonas</taxon>
    </lineage>
</organism>
<dbReference type="EMBL" id="CP001964">
    <property type="protein sequence ID" value="ADG73666.1"/>
    <property type="molecule type" value="Genomic_DNA"/>
</dbReference>
<protein>
    <recommendedName>
        <fullName evidence="4">Polysaccharide biosynthesis protein</fullName>
    </recommendedName>
</protein>
<feature type="transmembrane region" description="Helical" evidence="1">
    <location>
        <begin position="276"/>
        <end position="295"/>
    </location>
</feature>
<keyword evidence="3" id="KW-1185">Reference proteome</keyword>
<dbReference type="Proteomes" id="UP000000849">
    <property type="component" value="Chromosome"/>
</dbReference>
<gene>
    <name evidence="2" type="ordered locus">Cfla_0755</name>
</gene>
<keyword evidence="1" id="KW-0812">Transmembrane</keyword>
<feature type="transmembrane region" description="Helical" evidence="1">
    <location>
        <begin position="236"/>
        <end position="256"/>
    </location>
</feature>
<feature type="transmembrane region" description="Helical" evidence="1">
    <location>
        <begin position="163"/>
        <end position="188"/>
    </location>
</feature>
<keyword evidence="1" id="KW-1133">Transmembrane helix</keyword>
<evidence type="ECO:0000313" key="2">
    <source>
        <dbReference type="EMBL" id="ADG73666.1"/>
    </source>
</evidence>
<dbReference type="AlphaFoldDB" id="D5UJE3"/>
<proteinExistence type="predicted"/>
<evidence type="ECO:0000256" key="1">
    <source>
        <dbReference type="SAM" id="Phobius"/>
    </source>
</evidence>
<accession>D5UJE3</accession>
<name>D5UJE3_CELFN</name>
<feature type="transmembrane region" description="Helical" evidence="1">
    <location>
        <begin position="307"/>
        <end position="326"/>
    </location>
</feature>
<keyword evidence="1" id="KW-0472">Membrane</keyword>
<dbReference type="RefSeq" id="WP_013116000.1">
    <property type="nucleotide sequence ID" value="NC_014151.1"/>
</dbReference>
<sequence>MDEFGEYAAALLVCTIILGVVRAAVVDTALARGVDEAAGRRTSRRLSLLALVATVFVVALAITLASPYMGVLAPAIYGLVLLDYARITQSAMLDKRAAVTLSAAWSVPTATAAVVSFLLPLAPLLLFGIWALGGAAVGYWHAIRSDIIAAPAWPRQPTESRAALWFTLDYAAGSGGAALSTIGLGAFLGAPALGALRGAGTVLGPINILSSTVRSLMIRRLAAMSLVGPKHELASAVRATIALSALLIGIAAVAVAVPDSIGVAVLGETWAVARPALPAIALEAVLGFVSSVPAAGHRAALAGRRTLVLRLATGIPRPVIVIAVGISAGVVAAAWAMAGIAAVNAAIWWASYVRMLRARLG</sequence>